<dbReference type="GO" id="GO:0009813">
    <property type="term" value="P:flavonoid biosynthetic process"/>
    <property type="evidence" value="ECO:0007669"/>
    <property type="project" value="UniProtKB-KW"/>
</dbReference>
<comment type="cofactor">
    <cofactor evidence="1 12">
        <name>heme</name>
        <dbReference type="ChEBI" id="CHEBI:30413"/>
    </cofactor>
</comment>
<sequence length="527" mass="58449">MGDEHLPPWAIASLVGLLSLLFFRRLFHYYSSSHRRKLKLPPSPTALPILGHLHLLAPLPHQALHRLSTRLGPLMHLRLGSVPCVVASDAGTAQEFLRTHELSFSDRPGSISISCLTYGGADFSFAPYGDYWTFMKKLCMSELLGGRTLEQLRPVRREEIGRFLGTLRERADRGEEVDLGSELKKLTNNVICRMAMGRRCSGTDGEAEQARKLVEETAELSGGFNAADFIWFFRGLDLQGFRKRSEDVNRRFDSMMEGILREKEEARRKNMGEETTFTATDGDGDAKDLVDLLLDIAENEDATIRLTRDNIKAFVLDIFAAGTDSSAITTEWAMAELINHPAILHRAREEIDTVVGRSRLVDESDVPNLPYLQAVVKETLRLHPAGPLNVRQSTRDCRVGGYDVPAGTRLFVNTWAIGRDPAQWAEPLQFRPERFGEGGDGAGVDVRGQHFRLLPFGSGRRVCPGASLALHVVQGALAAMVQCFEWKVEGGRVDMAEGAGLTLPRARPLFCQPVARLDPLPVAVGRD</sequence>
<dbReference type="SMR" id="A0A843V391"/>
<evidence type="ECO:0000256" key="10">
    <source>
        <dbReference type="ARBA" id="ARBA00023136"/>
    </source>
</evidence>
<keyword evidence="8 12" id="KW-0408">Iron</keyword>
<evidence type="ECO:0000256" key="5">
    <source>
        <dbReference type="ARBA" id="ARBA00022617"/>
    </source>
</evidence>
<dbReference type="Proteomes" id="UP000652761">
    <property type="component" value="Unassembled WGS sequence"/>
</dbReference>
<organism evidence="15 16">
    <name type="scientific">Colocasia esculenta</name>
    <name type="common">Wild taro</name>
    <name type="synonym">Arum esculentum</name>
    <dbReference type="NCBI Taxonomy" id="4460"/>
    <lineage>
        <taxon>Eukaryota</taxon>
        <taxon>Viridiplantae</taxon>
        <taxon>Streptophyta</taxon>
        <taxon>Embryophyta</taxon>
        <taxon>Tracheophyta</taxon>
        <taxon>Spermatophyta</taxon>
        <taxon>Magnoliopsida</taxon>
        <taxon>Liliopsida</taxon>
        <taxon>Araceae</taxon>
        <taxon>Aroideae</taxon>
        <taxon>Colocasieae</taxon>
        <taxon>Colocasia</taxon>
    </lineage>
</organism>
<keyword evidence="14" id="KW-0812">Transmembrane</keyword>
<evidence type="ECO:0000313" key="15">
    <source>
        <dbReference type="EMBL" id="MQL89626.1"/>
    </source>
</evidence>
<dbReference type="EMBL" id="NMUH01001164">
    <property type="protein sequence ID" value="MQL89626.1"/>
    <property type="molecule type" value="Genomic_DNA"/>
</dbReference>
<keyword evidence="14" id="KW-1133">Transmembrane helix</keyword>
<comment type="subcellular location">
    <subcellularLocation>
        <location evidence="2">Membrane</location>
    </subcellularLocation>
</comment>
<evidence type="ECO:0000256" key="4">
    <source>
        <dbReference type="ARBA" id="ARBA00010617"/>
    </source>
</evidence>
<reference evidence="15" key="1">
    <citation type="submission" date="2017-07" db="EMBL/GenBank/DDBJ databases">
        <title>Taro Niue Genome Assembly and Annotation.</title>
        <authorList>
            <person name="Atibalentja N."/>
            <person name="Keating K."/>
            <person name="Fields C.J."/>
        </authorList>
    </citation>
    <scope>NUCLEOTIDE SEQUENCE</scope>
    <source>
        <strain evidence="15">Niue_2</strain>
        <tissue evidence="15">Leaf</tissue>
    </source>
</reference>
<dbReference type="Pfam" id="PF00067">
    <property type="entry name" value="p450"/>
    <property type="match status" value="1"/>
</dbReference>
<evidence type="ECO:0000256" key="9">
    <source>
        <dbReference type="ARBA" id="ARBA00023033"/>
    </source>
</evidence>
<comment type="caution">
    <text evidence="15">The sequence shown here is derived from an EMBL/GenBank/DDBJ whole genome shotgun (WGS) entry which is preliminary data.</text>
</comment>
<feature type="binding site" description="axial binding residue" evidence="12">
    <location>
        <position position="463"/>
    </location>
    <ligand>
        <name>heme</name>
        <dbReference type="ChEBI" id="CHEBI:30413"/>
    </ligand>
    <ligandPart>
        <name>Fe</name>
        <dbReference type="ChEBI" id="CHEBI:18248"/>
    </ligandPart>
</feature>
<evidence type="ECO:0000256" key="8">
    <source>
        <dbReference type="ARBA" id="ARBA00023004"/>
    </source>
</evidence>
<dbReference type="SUPFAM" id="SSF48264">
    <property type="entry name" value="Cytochrome P450"/>
    <property type="match status" value="1"/>
</dbReference>
<dbReference type="InterPro" id="IPR036396">
    <property type="entry name" value="Cyt_P450_sf"/>
</dbReference>
<dbReference type="PROSITE" id="PS00086">
    <property type="entry name" value="CYTOCHROME_P450"/>
    <property type="match status" value="1"/>
</dbReference>
<keyword evidence="6 12" id="KW-0479">Metal-binding</keyword>
<evidence type="ECO:0000256" key="12">
    <source>
        <dbReference type="PIRSR" id="PIRSR602401-1"/>
    </source>
</evidence>
<evidence type="ECO:0000256" key="2">
    <source>
        <dbReference type="ARBA" id="ARBA00004370"/>
    </source>
</evidence>
<evidence type="ECO:0000256" key="7">
    <source>
        <dbReference type="ARBA" id="ARBA00023002"/>
    </source>
</evidence>
<dbReference type="Gene3D" id="1.10.630.10">
    <property type="entry name" value="Cytochrome P450"/>
    <property type="match status" value="1"/>
</dbReference>
<dbReference type="GO" id="GO:0016705">
    <property type="term" value="F:oxidoreductase activity, acting on paired donors, with incorporation or reduction of molecular oxygen"/>
    <property type="evidence" value="ECO:0007669"/>
    <property type="project" value="InterPro"/>
</dbReference>
<evidence type="ECO:0000256" key="1">
    <source>
        <dbReference type="ARBA" id="ARBA00001971"/>
    </source>
</evidence>
<dbReference type="PRINTS" id="PR00385">
    <property type="entry name" value="P450"/>
</dbReference>
<accession>A0A843V391</accession>
<keyword evidence="9 13" id="KW-0503">Monooxygenase</keyword>
<dbReference type="PANTHER" id="PTHR47943">
    <property type="entry name" value="CYTOCHROME P450 93A3-LIKE"/>
    <property type="match status" value="1"/>
</dbReference>
<keyword evidence="16" id="KW-1185">Reference proteome</keyword>
<dbReference type="InterPro" id="IPR002401">
    <property type="entry name" value="Cyt_P450_E_grp-I"/>
</dbReference>
<dbReference type="PRINTS" id="PR00463">
    <property type="entry name" value="EP450I"/>
</dbReference>
<keyword evidence="5 12" id="KW-0349">Heme</keyword>
<dbReference type="InterPro" id="IPR001128">
    <property type="entry name" value="Cyt_P450"/>
</dbReference>
<dbReference type="GO" id="GO:0016020">
    <property type="term" value="C:membrane"/>
    <property type="evidence" value="ECO:0007669"/>
    <property type="project" value="UniProtKB-SubCell"/>
</dbReference>
<gene>
    <name evidence="15" type="ORF">Taro_022205</name>
</gene>
<dbReference type="GO" id="GO:0005506">
    <property type="term" value="F:iron ion binding"/>
    <property type="evidence" value="ECO:0007669"/>
    <property type="project" value="InterPro"/>
</dbReference>
<name>A0A843V391_COLES</name>
<evidence type="ECO:0000256" key="11">
    <source>
        <dbReference type="ARBA" id="ARBA00023241"/>
    </source>
</evidence>
<evidence type="ECO:0000256" key="13">
    <source>
        <dbReference type="RuleBase" id="RU000461"/>
    </source>
</evidence>
<dbReference type="AlphaFoldDB" id="A0A843V391"/>
<dbReference type="InterPro" id="IPR017972">
    <property type="entry name" value="Cyt_P450_CS"/>
</dbReference>
<dbReference type="PANTHER" id="PTHR47943:SF8">
    <property type="entry name" value="CYTOCHROME P450"/>
    <property type="match status" value="1"/>
</dbReference>
<evidence type="ECO:0000313" key="16">
    <source>
        <dbReference type="Proteomes" id="UP000652761"/>
    </source>
</evidence>
<dbReference type="GO" id="GO:0020037">
    <property type="term" value="F:heme binding"/>
    <property type="evidence" value="ECO:0007669"/>
    <property type="project" value="InterPro"/>
</dbReference>
<keyword evidence="7 13" id="KW-0560">Oxidoreductase</keyword>
<evidence type="ECO:0000256" key="14">
    <source>
        <dbReference type="SAM" id="Phobius"/>
    </source>
</evidence>
<evidence type="ECO:0000256" key="6">
    <source>
        <dbReference type="ARBA" id="ARBA00022723"/>
    </source>
</evidence>
<dbReference type="OrthoDB" id="1103324at2759"/>
<protein>
    <submittedName>
        <fullName evidence="15">Uncharacterized protein</fullName>
    </submittedName>
</protein>
<keyword evidence="11" id="KW-0284">Flavonoid biosynthesis</keyword>
<dbReference type="GO" id="GO:0004497">
    <property type="term" value="F:monooxygenase activity"/>
    <property type="evidence" value="ECO:0007669"/>
    <property type="project" value="UniProtKB-KW"/>
</dbReference>
<comment type="pathway">
    <text evidence="3">Secondary metabolite biosynthesis; flavonoid biosynthesis.</text>
</comment>
<feature type="transmembrane region" description="Helical" evidence="14">
    <location>
        <begin position="6"/>
        <end position="27"/>
    </location>
</feature>
<keyword evidence="10 14" id="KW-0472">Membrane</keyword>
<dbReference type="CDD" id="cd20655">
    <property type="entry name" value="CYP93"/>
    <property type="match status" value="1"/>
</dbReference>
<dbReference type="FunFam" id="1.10.630.10:FF:000019">
    <property type="entry name" value="Cytochrome P450 family protein"/>
    <property type="match status" value="1"/>
</dbReference>
<proteinExistence type="inferred from homology"/>
<evidence type="ECO:0000256" key="3">
    <source>
        <dbReference type="ARBA" id="ARBA00004966"/>
    </source>
</evidence>
<comment type="similarity">
    <text evidence="4 13">Belongs to the cytochrome P450 family.</text>
</comment>